<keyword evidence="2" id="KW-1133">Transmembrane helix</keyword>
<feature type="transmembrane region" description="Helical" evidence="2">
    <location>
        <begin position="123"/>
        <end position="143"/>
    </location>
</feature>
<evidence type="ECO:0000256" key="2">
    <source>
        <dbReference type="SAM" id="Phobius"/>
    </source>
</evidence>
<dbReference type="RefSeq" id="XP_018016559.1">
    <property type="nucleotide sequence ID" value="XM_018161070.2"/>
</dbReference>
<sequence>MPILGGCLCFDLPTGSKIIGVIYLVSALLNSLMLTVVTLMLWVIDLLPQVLAMLETALLEGAHQVQDGSHDAHDHGAHDHGAHEHGSDDYEDSAEFRNGTDASVENIKEALEVLKSSVMAVKVAVLVLLVLAILSVITSSMLIHGVRKNSRSLLVPWLVQEVLHIVVFLAAVVVMFGLFGVHEVAWAIAVPLLVVMCVQVFFMCVVASQHQALGLIRMHDEMCMK</sequence>
<gene>
    <name evidence="4" type="primary">LOC108673266</name>
</gene>
<keyword evidence="2" id="KW-0472">Membrane</keyword>
<reference evidence="4" key="1">
    <citation type="submission" date="2025-08" db="UniProtKB">
        <authorList>
            <consortium name="RefSeq"/>
        </authorList>
    </citation>
    <scope>IDENTIFICATION</scope>
</reference>
<dbReference type="GeneID" id="108673266"/>
<feature type="compositionally biased region" description="Basic and acidic residues" evidence="1">
    <location>
        <begin position="68"/>
        <end position="88"/>
    </location>
</feature>
<feature type="transmembrane region" description="Helical" evidence="2">
    <location>
        <begin position="155"/>
        <end position="179"/>
    </location>
</feature>
<dbReference type="PANTHER" id="PTHR36694:SF11">
    <property type="entry name" value="LP21121P-RELATED"/>
    <property type="match status" value="1"/>
</dbReference>
<name>A0A8B7NS36_HYAAZ</name>
<proteinExistence type="predicted"/>
<organism evidence="3 4">
    <name type="scientific">Hyalella azteca</name>
    <name type="common">Amphipod</name>
    <dbReference type="NCBI Taxonomy" id="294128"/>
    <lineage>
        <taxon>Eukaryota</taxon>
        <taxon>Metazoa</taxon>
        <taxon>Ecdysozoa</taxon>
        <taxon>Arthropoda</taxon>
        <taxon>Crustacea</taxon>
        <taxon>Multicrustacea</taxon>
        <taxon>Malacostraca</taxon>
        <taxon>Eumalacostraca</taxon>
        <taxon>Peracarida</taxon>
        <taxon>Amphipoda</taxon>
        <taxon>Senticaudata</taxon>
        <taxon>Talitrida</taxon>
        <taxon>Talitroidea</taxon>
        <taxon>Hyalellidae</taxon>
        <taxon>Hyalella</taxon>
    </lineage>
</organism>
<dbReference type="InterPro" id="IPR031720">
    <property type="entry name" value="DUF4728"/>
</dbReference>
<feature type="region of interest" description="Disordered" evidence="1">
    <location>
        <begin position="67"/>
        <end position="94"/>
    </location>
</feature>
<dbReference type="OrthoDB" id="6377184at2759"/>
<evidence type="ECO:0000256" key="1">
    <source>
        <dbReference type="SAM" id="MobiDB-lite"/>
    </source>
</evidence>
<dbReference type="Pfam" id="PF15860">
    <property type="entry name" value="DUF4728"/>
    <property type="match status" value="1"/>
</dbReference>
<evidence type="ECO:0000313" key="3">
    <source>
        <dbReference type="Proteomes" id="UP000694843"/>
    </source>
</evidence>
<dbReference type="Proteomes" id="UP000694843">
    <property type="component" value="Unplaced"/>
</dbReference>
<feature type="transmembrane region" description="Helical" evidence="2">
    <location>
        <begin position="21"/>
        <end position="44"/>
    </location>
</feature>
<dbReference type="KEGG" id="hazt:108673266"/>
<dbReference type="AlphaFoldDB" id="A0A8B7NS36"/>
<keyword evidence="3" id="KW-1185">Reference proteome</keyword>
<dbReference type="PANTHER" id="PTHR36694">
    <property type="entry name" value="PASIFLORA 1, ISOFORM A-RELATED"/>
    <property type="match status" value="1"/>
</dbReference>
<keyword evidence="2" id="KW-0812">Transmembrane</keyword>
<accession>A0A8B7NS36</accession>
<feature type="transmembrane region" description="Helical" evidence="2">
    <location>
        <begin position="185"/>
        <end position="208"/>
    </location>
</feature>
<protein>
    <submittedName>
        <fullName evidence="4">Uncharacterized protein LOC108673266</fullName>
    </submittedName>
</protein>
<evidence type="ECO:0000313" key="4">
    <source>
        <dbReference type="RefSeq" id="XP_018016559.1"/>
    </source>
</evidence>